<dbReference type="GO" id="GO:0005886">
    <property type="term" value="C:plasma membrane"/>
    <property type="evidence" value="ECO:0007669"/>
    <property type="project" value="UniProtKB-SubCell"/>
</dbReference>
<dbReference type="PANTHER" id="PTHR24025:SF32">
    <property type="entry name" value="DESMOGLEIN-2"/>
    <property type="match status" value="1"/>
</dbReference>
<keyword evidence="8" id="KW-0130">Cell adhesion</keyword>
<evidence type="ECO:0000256" key="6">
    <source>
        <dbReference type="ARBA" id="ARBA00022737"/>
    </source>
</evidence>
<accession>A0A8C8DQW4</accession>
<dbReference type="FunFam" id="2.60.40.60:FF:000031">
    <property type="entry name" value="Cadherin 3"/>
    <property type="match status" value="1"/>
</dbReference>
<evidence type="ECO:0000256" key="13">
    <source>
        <dbReference type="PROSITE-ProRule" id="PRU00043"/>
    </source>
</evidence>
<dbReference type="SUPFAM" id="SSF49313">
    <property type="entry name" value="Cadherin-like"/>
    <property type="match status" value="5"/>
</dbReference>
<dbReference type="Proteomes" id="UP000694383">
    <property type="component" value="Unplaced"/>
</dbReference>
<evidence type="ECO:0000256" key="10">
    <source>
        <dbReference type="ARBA" id="ARBA00022989"/>
    </source>
</evidence>
<evidence type="ECO:0000256" key="12">
    <source>
        <dbReference type="ARBA" id="ARBA00023180"/>
    </source>
</evidence>
<dbReference type="FunFam" id="2.60.40.60:FF:000068">
    <property type="entry name" value="Desmoglein 1"/>
    <property type="match status" value="1"/>
</dbReference>
<dbReference type="Gene3D" id="2.60.40.60">
    <property type="entry name" value="Cadherins"/>
    <property type="match status" value="5"/>
</dbReference>
<dbReference type="FunFam" id="2.60.40.60:FF:000074">
    <property type="entry name" value="Desmoglein 4"/>
    <property type="match status" value="1"/>
</dbReference>
<dbReference type="GO" id="GO:0005509">
    <property type="term" value="F:calcium ion binding"/>
    <property type="evidence" value="ECO:0007669"/>
    <property type="project" value="UniProtKB-UniRule"/>
</dbReference>
<dbReference type="FunFam" id="2.60.40.60:FF:000011">
    <property type="entry name" value="Cadherin 1"/>
    <property type="match status" value="1"/>
</dbReference>
<dbReference type="Ensembl" id="ENSOSIT00000025050.1">
    <property type="protein sequence ID" value="ENSOSIP00000023719.1"/>
    <property type="gene ID" value="ENSOSIG00000012469.1"/>
</dbReference>
<dbReference type="FunFam" id="2.60.40.60:FF:000019">
    <property type="entry name" value="Cadherin 2"/>
    <property type="match status" value="1"/>
</dbReference>
<feature type="signal peptide" evidence="15">
    <location>
        <begin position="1"/>
        <end position="19"/>
    </location>
</feature>
<dbReference type="PROSITE" id="PS00232">
    <property type="entry name" value="CADHERIN_1"/>
    <property type="match status" value="1"/>
</dbReference>
<feature type="domain" description="Cadherin" evidence="16">
    <location>
        <begin position="142"/>
        <end position="253"/>
    </location>
</feature>
<reference evidence="17" key="2">
    <citation type="submission" date="2025-09" db="UniProtKB">
        <authorList>
            <consortium name="Ensembl"/>
        </authorList>
    </citation>
    <scope>IDENTIFICATION</scope>
</reference>
<dbReference type="PANTHER" id="PTHR24025">
    <property type="entry name" value="DESMOGLEIN FAMILY MEMBER"/>
    <property type="match status" value="1"/>
</dbReference>
<dbReference type="CDD" id="cd11304">
    <property type="entry name" value="Cadherin_repeat"/>
    <property type="match status" value="3"/>
</dbReference>
<keyword evidence="11 14" id="KW-0472">Membrane</keyword>
<dbReference type="AlphaFoldDB" id="A0A8C8DQW4"/>
<reference evidence="17" key="1">
    <citation type="submission" date="2025-08" db="UniProtKB">
        <authorList>
            <consortium name="Ensembl"/>
        </authorList>
    </citation>
    <scope>IDENTIFICATION</scope>
</reference>
<dbReference type="GO" id="GO:0007156">
    <property type="term" value="P:homophilic cell adhesion via plasma membrane adhesion molecules"/>
    <property type="evidence" value="ECO:0007669"/>
    <property type="project" value="InterPro"/>
</dbReference>
<dbReference type="GeneTree" id="ENSGT01030000234624"/>
<evidence type="ECO:0000256" key="15">
    <source>
        <dbReference type="SAM" id="SignalP"/>
    </source>
</evidence>
<dbReference type="InterPro" id="IPR020894">
    <property type="entry name" value="Cadherin_CS"/>
</dbReference>
<evidence type="ECO:0000256" key="2">
    <source>
        <dbReference type="ARBA" id="ARBA00004568"/>
    </source>
</evidence>
<keyword evidence="4 14" id="KW-0812">Transmembrane</keyword>
<keyword evidence="9" id="KW-0965">Cell junction</keyword>
<feature type="domain" description="Cadherin" evidence="16">
    <location>
        <begin position="62"/>
        <end position="143"/>
    </location>
</feature>
<feature type="chain" id="PRO_5034140037" evidence="15">
    <location>
        <begin position="20"/>
        <end position="654"/>
    </location>
</feature>
<keyword evidence="18" id="KW-1185">Reference proteome</keyword>
<evidence type="ECO:0000256" key="7">
    <source>
        <dbReference type="ARBA" id="ARBA00022837"/>
    </source>
</evidence>
<dbReference type="PRINTS" id="PR00205">
    <property type="entry name" value="CADHERIN"/>
</dbReference>
<sequence>MWTFLQLTGVLITFECVIGAEARLKRTKALKRSKRDWVLPPSKLWENTDYTKKEFIAKIRSDKSQEATVEYYLSGPGANEPPFNLFVVNHGNGYVRITDVLDREKCQEYSLKGIAKYPNGTLAEDEIPLNIVVLDKNDNAPSIKLQKGTVKEESKKGTLVMRIKGEDADQNGTNNANLTYSIVSQEPPGKDPMFMINKYTGDLYVRTEPDREKQSFYKLVIKATDMGGAPGGLTGTGTVEIKVVDINDKIPTLEKTEYTGSVDENVDDVVVMRIQALDEDEKFTDNWLTVFKIVKGNEDNLFSIETDKETNEGILKLIKVQSLDLGLQIENVAPFVDGTAYPIKILVKNVPEGPTFAPSTKEIPLSEDPSKIPKDGIIAVFPAVDPDTGEIAEDVSYAKSYDPDNWFTIGEETAEIKLNKKPDRESPFLVNGTYIGKLLAISKDMPPKTATGTIAIQVADSNDHCPTLSSTASTLCSDKNTVFITAFDEDAYPNAAPFSFAIVPEGTKGSWDLEVINGTTAALHSQIALWPGVYELQVEVKDAQGLSCPTAEVFIVDVCICEETEECTPRMNLLKSTSVEMSAGAIGLLLMALCLLLLIPLILITCQFGGKDTVFPEQFIDLETEKSEELMSYSTEGRGDDKVGGSSPHFTIML</sequence>
<evidence type="ECO:0000256" key="14">
    <source>
        <dbReference type="SAM" id="Phobius"/>
    </source>
</evidence>
<protein>
    <submittedName>
        <fullName evidence="17">Si:ch73-74h11.1</fullName>
    </submittedName>
</protein>
<evidence type="ECO:0000256" key="9">
    <source>
        <dbReference type="ARBA" id="ARBA00022949"/>
    </source>
</evidence>
<keyword evidence="7 13" id="KW-0106">Calcium</keyword>
<organism evidence="17 18">
    <name type="scientific">Oryzias sinensis</name>
    <name type="common">Chinese medaka</name>
    <dbReference type="NCBI Taxonomy" id="183150"/>
    <lineage>
        <taxon>Eukaryota</taxon>
        <taxon>Metazoa</taxon>
        <taxon>Chordata</taxon>
        <taxon>Craniata</taxon>
        <taxon>Vertebrata</taxon>
        <taxon>Euteleostomi</taxon>
        <taxon>Actinopterygii</taxon>
        <taxon>Neopterygii</taxon>
        <taxon>Teleostei</taxon>
        <taxon>Neoteleostei</taxon>
        <taxon>Acanthomorphata</taxon>
        <taxon>Ovalentaria</taxon>
        <taxon>Atherinomorphae</taxon>
        <taxon>Beloniformes</taxon>
        <taxon>Adrianichthyidae</taxon>
        <taxon>Oryziinae</taxon>
        <taxon>Oryzias</taxon>
    </lineage>
</organism>
<dbReference type="GO" id="GO:0060027">
    <property type="term" value="P:convergent extension involved in gastrulation"/>
    <property type="evidence" value="ECO:0007669"/>
    <property type="project" value="UniProtKB-ARBA"/>
</dbReference>
<evidence type="ECO:0000256" key="5">
    <source>
        <dbReference type="ARBA" id="ARBA00022723"/>
    </source>
</evidence>
<keyword evidence="5" id="KW-0479">Metal-binding</keyword>
<dbReference type="Pfam" id="PF00028">
    <property type="entry name" value="Cadherin"/>
    <property type="match status" value="2"/>
</dbReference>
<evidence type="ECO:0000256" key="8">
    <source>
        <dbReference type="ARBA" id="ARBA00022889"/>
    </source>
</evidence>
<dbReference type="SMART" id="SM00112">
    <property type="entry name" value="CA"/>
    <property type="match status" value="3"/>
</dbReference>
<evidence type="ECO:0000256" key="1">
    <source>
        <dbReference type="ARBA" id="ARBA00004236"/>
    </source>
</evidence>
<feature type="domain" description="Cadherin" evidence="16">
    <location>
        <begin position="254"/>
        <end position="356"/>
    </location>
</feature>
<dbReference type="InterPro" id="IPR050971">
    <property type="entry name" value="Cadherin-domain_protein"/>
</dbReference>
<keyword evidence="15" id="KW-0732">Signal</keyword>
<dbReference type="InterPro" id="IPR002126">
    <property type="entry name" value="Cadherin-like_dom"/>
</dbReference>
<dbReference type="GO" id="GO:0030057">
    <property type="term" value="C:desmosome"/>
    <property type="evidence" value="ECO:0007669"/>
    <property type="project" value="UniProtKB-SubCell"/>
</dbReference>
<dbReference type="GO" id="GO:0055113">
    <property type="term" value="P:epiboly involved in gastrulation with mouth forming second"/>
    <property type="evidence" value="ECO:0007669"/>
    <property type="project" value="UniProtKB-ARBA"/>
</dbReference>
<feature type="transmembrane region" description="Helical" evidence="14">
    <location>
        <begin position="581"/>
        <end position="604"/>
    </location>
</feature>
<evidence type="ECO:0000313" key="18">
    <source>
        <dbReference type="Proteomes" id="UP000694383"/>
    </source>
</evidence>
<keyword evidence="12" id="KW-0325">Glycoprotein</keyword>
<evidence type="ECO:0000259" key="16">
    <source>
        <dbReference type="PROSITE" id="PS50268"/>
    </source>
</evidence>
<evidence type="ECO:0000256" key="11">
    <source>
        <dbReference type="ARBA" id="ARBA00023136"/>
    </source>
</evidence>
<comment type="subcellular location">
    <subcellularLocation>
        <location evidence="2">Cell junction</location>
        <location evidence="2">Desmosome</location>
    </subcellularLocation>
    <subcellularLocation>
        <location evidence="1">Cell membrane</location>
    </subcellularLocation>
</comment>
<dbReference type="GO" id="GO:0045216">
    <property type="term" value="P:cell-cell junction organization"/>
    <property type="evidence" value="ECO:0007669"/>
    <property type="project" value="UniProtKB-ARBA"/>
</dbReference>
<name>A0A8C8DQW4_9TELE</name>
<evidence type="ECO:0000256" key="4">
    <source>
        <dbReference type="ARBA" id="ARBA00022692"/>
    </source>
</evidence>
<dbReference type="InterPro" id="IPR015919">
    <property type="entry name" value="Cadherin-like_sf"/>
</dbReference>
<evidence type="ECO:0000313" key="17">
    <source>
        <dbReference type="Ensembl" id="ENSOSIP00000023719.1"/>
    </source>
</evidence>
<feature type="domain" description="Cadherin" evidence="16">
    <location>
        <begin position="357"/>
        <end position="468"/>
    </location>
</feature>
<evidence type="ECO:0000256" key="3">
    <source>
        <dbReference type="ARBA" id="ARBA00022475"/>
    </source>
</evidence>
<dbReference type="PROSITE" id="PS50268">
    <property type="entry name" value="CADHERIN_2"/>
    <property type="match status" value="4"/>
</dbReference>
<proteinExistence type="predicted"/>
<keyword evidence="3" id="KW-1003">Cell membrane</keyword>
<keyword evidence="6" id="KW-0677">Repeat</keyword>
<keyword evidence="10 14" id="KW-1133">Transmembrane helix</keyword>